<evidence type="ECO:0000256" key="2">
    <source>
        <dbReference type="SAM" id="MobiDB-lite"/>
    </source>
</evidence>
<dbReference type="InParanoid" id="A0A2G5CHB5"/>
<protein>
    <recommendedName>
        <fullName evidence="5">Hydroxyproline-rich glycoprotein family protein</fullName>
    </recommendedName>
</protein>
<dbReference type="SUPFAM" id="SSF101447">
    <property type="entry name" value="Formin homology 2 domain (FH2 domain)"/>
    <property type="match status" value="1"/>
</dbReference>
<keyword evidence="4" id="KW-1185">Reference proteome</keyword>
<organism evidence="3 4">
    <name type="scientific">Aquilegia coerulea</name>
    <name type="common">Rocky mountain columbine</name>
    <dbReference type="NCBI Taxonomy" id="218851"/>
    <lineage>
        <taxon>Eukaryota</taxon>
        <taxon>Viridiplantae</taxon>
        <taxon>Streptophyta</taxon>
        <taxon>Embryophyta</taxon>
        <taxon>Tracheophyta</taxon>
        <taxon>Spermatophyta</taxon>
        <taxon>Magnoliopsida</taxon>
        <taxon>Ranunculales</taxon>
        <taxon>Ranunculaceae</taxon>
        <taxon>Thalictroideae</taxon>
        <taxon>Aquilegia</taxon>
    </lineage>
</organism>
<feature type="compositionally biased region" description="Polar residues" evidence="2">
    <location>
        <begin position="356"/>
        <end position="376"/>
    </location>
</feature>
<feature type="region of interest" description="Disordered" evidence="2">
    <location>
        <begin position="278"/>
        <end position="376"/>
    </location>
</feature>
<feature type="region of interest" description="Disordered" evidence="2">
    <location>
        <begin position="114"/>
        <end position="209"/>
    </location>
</feature>
<dbReference type="PANTHER" id="PTHR31342:SF16">
    <property type="entry name" value="TALIN_MIDDLE DOMAIN-CONTAINING PROTEIN"/>
    <property type="match status" value="1"/>
</dbReference>
<dbReference type="InterPro" id="IPR040265">
    <property type="entry name" value="CHUP1/IPGA1-like"/>
</dbReference>
<keyword evidence="1" id="KW-0175">Coiled coil</keyword>
<feature type="compositionally biased region" description="Basic and acidic residues" evidence="2">
    <location>
        <begin position="119"/>
        <end position="129"/>
    </location>
</feature>
<gene>
    <name evidence="3" type="ORF">AQUCO_05400049v1</name>
</gene>
<feature type="compositionally biased region" description="Pro residues" evidence="2">
    <location>
        <begin position="288"/>
        <end position="307"/>
    </location>
</feature>
<sequence length="616" mass="68376">MELHRTKKSSSVLPELPQSFADSSYYPPLLSRLRLQAIDKLKPISIRRLSFPTFPHISPRTSLLKNDKNEVNLVNPELQEKHMTSNKLEVIENVHEDTRVQSTAGEITPKIPKFNSEVIPDKEGGDEKSSVPSRLTDPPMPSLTPLSQTTDVLGPEQQPLPNTSALTPEVQKMPHDSTSRMPPQPLKVVQPPPLAPHGSAPPSHRPSVVVPNESAAVTPLPEPFFLPKIADFPPPLSPLIIPKNVPGAPHTAPSFLPSSASTAPTKSHILSASAASPPILSKNEPAISHPPPTNPPKKLVPPPPPPVSLKKGFASPPPPPPGGAKSLYPKKELTRLKRSPQMRDRYNELKGKIEGSSFNSPNGRKSLGGSNSGNKQSMAAAIEEMTKRSAYYQQIENDVTKHAKTIMEMKAAINSFQPKDMVELVQFQQHVEHHLEKLSDETKVLEKFDDFPSKKLETLRTAAALYSKLKAMLTILQTWKIEPPVGQLLDRVEKYFNKIKKEVVALELSKDEESKRFRSYKIDFDFNIFLQIKESMVDVSSSCMELVLKERREAKTSSEGDSRSKTDIRPQAYTKMLWRAFQLAYQVYGFAGGQDDRANGLSIELANEIEADTQHE</sequence>
<proteinExistence type="predicted"/>
<evidence type="ECO:0008006" key="5">
    <source>
        <dbReference type="Google" id="ProtNLM"/>
    </source>
</evidence>
<evidence type="ECO:0000313" key="4">
    <source>
        <dbReference type="Proteomes" id="UP000230069"/>
    </source>
</evidence>
<dbReference type="STRING" id="218851.A0A2G5CHB5"/>
<dbReference type="Proteomes" id="UP000230069">
    <property type="component" value="Unassembled WGS sequence"/>
</dbReference>
<dbReference type="AlphaFoldDB" id="A0A2G5CHB5"/>
<feature type="compositionally biased region" description="Pro residues" evidence="2">
    <location>
        <begin position="182"/>
        <end position="195"/>
    </location>
</feature>
<dbReference type="OrthoDB" id="2020598at2759"/>
<name>A0A2G5CHB5_AQUCA</name>
<reference evidence="3 4" key="1">
    <citation type="submission" date="2017-09" db="EMBL/GenBank/DDBJ databases">
        <title>WGS assembly of Aquilegia coerulea Goldsmith.</title>
        <authorList>
            <person name="Hodges S."/>
            <person name="Kramer E."/>
            <person name="Nordborg M."/>
            <person name="Tomkins J."/>
            <person name="Borevitz J."/>
            <person name="Derieg N."/>
            <person name="Yan J."/>
            <person name="Mihaltcheva S."/>
            <person name="Hayes R.D."/>
            <person name="Rokhsar D."/>
        </authorList>
    </citation>
    <scope>NUCLEOTIDE SEQUENCE [LARGE SCALE GENOMIC DNA]</scope>
    <source>
        <strain evidence="4">cv. Goldsmith</strain>
    </source>
</reference>
<evidence type="ECO:0000256" key="1">
    <source>
        <dbReference type="ARBA" id="ARBA00023054"/>
    </source>
</evidence>
<dbReference type="EMBL" id="KZ305071">
    <property type="protein sequence ID" value="PIA30675.1"/>
    <property type="molecule type" value="Genomic_DNA"/>
</dbReference>
<dbReference type="PANTHER" id="PTHR31342">
    <property type="entry name" value="PROTEIN CHUP1, CHLOROPLASTIC"/>
    <property type="match status" value="1"/>
</dbReference>
<accession>A0A2G5CHB5</accession>
<evidence type="ECO:0000313" key="3">
    <source>
        <dbReference type="EMBL" id="PIA30675.1"/>
    </source>
</evidence>
<feature type="compositionally biased region" description="Basic and acidic residues" evidence="2">
    <location>
        <begin position="329"/>
        <end position="353"/>
    </location>
</feature>